<dbReference type="Proteomes" id="UP000193144">
    <property type="component" value="Unassembled WGS sequence"/>
</dbReference>
<protein>
    <submittedName>
        <fullName evidence="1">Uncharacterized protein</fullName>
    </submittedName>
</protein>
<comment type="caution">
    <text evidence="1">The sequence shown here is derived from an EMBL/GenBank/DDBJ whole genome shotgun (WGS) entry which is preliminary data.</text>
</comment>
<name>A0A1Y1ZRZ8_9PLEO</name>
<dbReference type="EMBL" id="MCFA01000045">
    <property type="protein sequence ID" value="ORY13016.1"/>
    <property type="molecule type" value="Genomic_DNA"/>
</dbReference>
<sequence length="120" mass="13449">MTDNTKLPDTVLYLCKPLIQVLGDGNVAFVHFTMQEYLISSLFVKQVEAERTATLSCMSYLGFAFRLVDPAVQDEERTIGVAKGFHSLQTYANEHWREHLLAYATQNNGIGSIESPMSDC</sequence>
<dbReference type="AlphaFoldDB" id="A0A1Y1ZRZ8"/>
<gene>
    <name evidence="1" type="ORF">BCR34DRAFT_277213</name>
</gene>
<evidence type="ECO:0000313" key="1">
    <source>
        <dbReference type="EMBL" id="ORY13016.1"/>
    </source>
</evidence>
<accession>A0A1Y1ZRZ8</accession>
<proteinExistence type="predicted"/>
<keyword evidence="2" id="KW-1185">Reference proteome</keyword>
<dbReference type="OrthoDB" id="7464126at2759"/>
<organism evidence="1 2">
    <name type="scientific">Clohesyomyces aquaticus</name>
    <dbReference type="NCBI Taxonomy" id="1231657"/>
    <lineage>
        <taxon>Eukaryota</taxon>
        <taxon>Fungi</taxon>
        <taxon>Dikarya</taxon>
        <taxon>Ascomycota</taxon>
        <taxon>Pezizomycotina</taxon>
        <taxon>Dothideomycetes</taxon>
        <taxon>Pleosporomycetidae</taxon>
        <taxon>Pleosporales</taxon>
        <taxon>Lindgomycetaceae</taxon>
        <taxon>Clohesyomyces</taxon>
    </lineage>
</organism>
<reference evidence="1 2" key="1">
    <citation type="submission" date="2016-07" db="EMBL/GenBank/DDBJ databases">
        <title>Pervasive Adenine N6-methylation of Active Genes in Fungi.</title>
        <authorList>
            <consortium name="DOE Joint Genome Institute"/>
            <person name="Mondo S.J."/>
            <person name="Dannebaum R.O."/>
            <person name="Kuo R.C."/>
            <person name="Labutti K."/>
            <person name="Haridas S."/>
            <person name="Kuo A."/>
            <person name="Salamov A."/>
            <person name="Ahrendt S.R."/>
            <person name="Lipzen A."/>
            <person name="Sullivan W."/>
            <person name="Andreopoulos W.B."/>
            <person name="Clum A."/>
            <person name="Lindquist E."/>
            <person name="Daum C."/>
            <person name="Ramamoorthy G.K."/>
            <person name="Gryganskyi A."/>
            <person name="Culley D."/>
            <person name="Magnuson J.K."/>
            <person name="James T.Y."/>
            <person name="O'Malley M.A."/>
            <person name="Stajich J.E."/>
            <person name="Spatafora J.W."/>
            <person name="Visel A."/>
            <person name="Grigoriev I.V."/>
        </authorList>
    </citation>
    <scope>NUCLEOTIDE SEQUENCE [LARGE SCALE GENOMIC DNA]</scope>
    <source>
        <strain evidence="1 2">CBS 115471</strain>
    </source>
</reference>
<evidence type="ECO:0000313" key="2">
    <source>
        <dbReference type="Proteomes" id="UP000193144"/>
    </source>
</evidence>